<sequence>WKTVAWEEKFLAALRVYKEMNRDTLVPRPFIVSSDDTRWPRVAWGYALGKAVNTLRIRAGKHEISSHMETELKKLNFAYDAYQFQWDEIIMPALRHFHKVHGHTDVPCWFVVPEGDDAWPRLSWNWALGTTIKNIRHLQHYARQVEDSKDELKEIKFCFEITTFERDWNEKVLPALKVYRQIHHHCIVERTFEVPRESPWPEEAWGIRLGTIVNQIRMGKNYVQFAARDEDTLREIGFAWDRDAATWNERIIPALQTYVAEFSTCRVPSTFVVPAGEPWPQSA</sequence>
<accession>G4Z379</accession>
<proteinExistence type="predicted"/>
<protein>
    <recommendedName>
        <fullName evidence="3">Helicase-associated domain-containing protein</fullName>
    </recommendedName>
</protein>
<evidence type="ECO:0000313" key="2">
    <source>
        <dbReference type="Proteomes" id="UP000002640"/>
    </source>
</evidence>
<feature type="non-terminal residue" evidence="1">
    <location>
        <position position="1"/>
    </location>
</feature>
<dbReference type="KEGG" id="psoj:PHYSODRAFT_496727"/>
<dbReference type="EMBL" id="JH159153">
    <property type="protein sequence ID" value="EGZ20748.1"/>
    <property type="molecule type" value="Genomic_DNA"/>
</dbReference>
<gene>
    <name evidence="1" type="ORF">PHYSODRAFT_496727</name>
</gene>
<reference evidence="1 2" key="1">
    <citation type="journal article" date="2006" name="Science">
        <title>Phytophthora genome sequences uncover evolutionary origins and mechanisms of pathogenesis.</title>
        <authorList>
            <person name="Tyler B.M."/>
            <person name="Tripathy S."/>
            <person name="Zhang X."/>
            <person name="Dehal P."/>
            <person name="Jiang R.H."/>
            <person name="Aerts A."/>
            <person name="Arredondo F.D."/>
            <person name="Baxter L."/>
            <person name="Bensasson D."/>
            <person name="Beynon J.L."/>
            <person name="Chapman J."/>
            <person name="Damasceno C.M."/>
            <person name="Dorrance A.E."/>
            <person name="Dou D."/>
            <person name="Dickerman A.W."/>
            <person name="Dubchak I.L."/>
            <person name="Garbelotto M."/>
            <person name="Gijzen M."/>
            <person name="Gordon S.G."/>
            <person name="Govers F."/>
            <person name="Grunwald N.J."/>
            <person name="Huang W."/>
            <person name="Ivors K.L."/>
            <person name="Jones R.W."/>
            <person name="Kamoun S."/>
            <person name="Krampis K."/>
            <person name="Lamour K.H."/>
            <person name="Lee M.K."/>
            <person name="McDonald W.H."/>
            <person name="Medina M."/>
            <person name="Meijer H.J."/>
            <person name="Nordberg E.K."/>
            <person name="Maclean D.J."/>
            <person name="Ospina-Giraldo M.D."/>
            <person name="Morris P.F."/>
            <person name="Phuntumart V."/>
            <person name="Putnam N.H."/>
            <person name="Rash S."/>
            <person name="Rose J.K."/>
            <person name="Sakihama Y."/>
            <person name="Salamov A.A."/>
            <person name="Savidor A."/>
            <person name="Scheuring C.F."/>
            <person name="Smith B.M."/>
            <person name="Sobral B.W."/>
            <person name="Terry A."/>
            <person name="Torto-Alalibo T.A."/>
            <person name="Win J."/>
            <person name="Xu Z."/>
            <person name="Zhang H."/>
            <person name="Grigoriev I.V."/>
            <person name="Rokhsar D.S."/>
            <person name="Boore J.L."/>
        </authorList>
    </citation>
    <scope>NUCLEOTIDE SEQUENCE [LARGE SCALE GENOMIC DNA]</scope>
    <source>
        <strain evidence="1 2">P6497</strain>
    </source>
</reference>
<dbReference type="Proteomes" id="UP000002640">
    <property type="component" value="Unassembled WGS sequence"/>
</dbReference>
<organism evidence="1 2">
    <name type="scientific">Phytophthora sojae (strain P6497)</name>
    <name type="common">Soybean stem and root rot agent</name>
    <name type="synonym">Phytophthora megasperma f. sp. glycines</name>
    <dbReference type="NCBI Taxonomy" id="1094619"/>
    <lineage>
        <taxon>Eukaryota</taxon>
        <taxon>Sar</taxon>
        <taxon>Stramenopiles</taxon>
        <taxon>Oomycota</taxon>
        <taxon>Peronosporomycetes</taxon>
        <taxon>Peronosporales</taxon>
        <taxon>Peronosporaceae</taxon>
        <taxon>Phytophthora</taxon>
    </lineage>
</organism>
<dbReference type="STRING" id="1094619.G4Z379"/>
<dbReference type="InParanoid" id="G4Z379"/>
<keyword evidence="2" id="KW-1185">Reference proteome</keyword>
<dbReference type="PANTHER" id="PTHR37066:SF1">
    <property type="entry name" value="LNS2_PITP DOMAIN-CONTAINING PROTEIN"/>
    <property type="match status" value="1"/>
</dbReference>
<dbReference type="AlphaFoldDB" id="G4Z379"/>
<evidence type="ECO:0008006" key="3">
    <source>
        <dbReference type="Google" id="ProtNLM"/>
    </source>
</evidence>
<evidence type="ECO:0000313" key="1">
    <source>
        <dbReference type="EMBL" id="EGZ20748.1"/>
    </source>
</evidence>
<name>G4Z379_PHYSP</name>
<dbReference type="RefSeq" id="XP_009523465.1">
    <property type="nucleotide sequence ID" value="XM_009525170.1"/>
</dbReference>
<dbReference type="GeneID" id="20657352"/>
<dbReference type="SMR" id="G4Z379"/>
<dbReference type="OMA" id="GRTIIAW"/>
<dbReference type="PANTHER" id="PTHR37066">
    <property type="entry name" value="HELICASE-ASSOCIATED"/>
    <property type="match status" value="1"/>
</dbReference>